<comment type="subcellular location">
    <subcellularLocation>
        <location evidence="1">Membrane</location>
        <topology evidence="1">Single-pass membrane protein</topology>
    </subcellularLocation>
</comment>
<name>A0A1G5HZA5_9RHOB</name>
<dbReference type="SUPFAM" id="SSF53448">
    <property type="entry name" value="Nucleotide-diphospho-sugar transferases"/>
    <property type="match status" value="1"/>
</dbReference>
<accession>A0A1G5HZA5</accession>
<keyword evidence="5" id="KW-1185">Reference proteome</keyword>
<reference evidence="4 5" key="1">
    <citation type="submission" date="2016-10" db="EMBL/GenBank/DDBJ databases">
        <authorList>
            <person name="de Groot N.N."/>
        </authorList>
    </citation>
    <scope>NUCLEOTIDE SEQUENCE [LARGE SCALE GENOMIC DNA]</scope>
    <source>
        <strain evidence="4 5">CGMCC 1.8925</strain>
    </source>
</reference>
<keyword evidence="2" id="KW-0812">Transmembrane</keyword>
<evidence type="ECO:0000313" key="4">
    <source>
        <dbReference type="EMBL" id="SCY69034.1"/>
    </source>
</evidence>
<protein>
    <submittedName>
        <fullName evidence="4">Glycosyl transferase family 2</fullName>
    </submittedName>
</protein>
<dbReference type="PANTHER" id="PTHR21461:SF69">
    <property type="entry name" value="GLYCOSYLTRANSFERASE FAMILY 92 PROTEIN"/>
    <property type="match status" value="1"/>
</dbReference>
<dbReference type="EMBL" id="FMVT01000007">
    <property type="protein sequence ID" value="SCY69034.1"/>
    <property type="molecule type" value="Genomic_DNA"/>
</dbReference>
<dbReference type="Pfam" id="PF13704">
    <property type="entry name" value="Glyco_tranf_2_4"/>
    <property type="match status" value="1"/>
</dbReference>
<evidence type="ECO:0000256" key="2">
    <source>
        <dbReference type="ARBA" id="ARBA00022692"/>
    </source>
</evidence>
<keyword evidence="3" id="KW-0472">Membrane</keyword>
<evidence type="ECO:0000256" key="3">
    <source>
        <dbReference type="ARBA" id="ARBA00022989"/>
    </source>
</evidence>
<evidence type="ECO:0000256" key="1">
    <source>
        <dbReference type="ARBA" id="ARBA00004167"/>
    </source>
</evidence>
<gene>
    <name evidence="4" type="ORF">SAMN05660710_02399</name>
</gene>
<dbReference type="Proteomes" id="UP000199502">
    <property type="component" value="Unassembled WGS sequence"/>
</dbReference>
<dbReference type="STRING" id="336292.SAMN05660710_02399"/>
<keyword evidence="3" id="KW-1133">Transmembrane helix</keyword>
<dbReference type="GO" id="GO:0016020">
    <property type="term" value="C:membrane"/>
    <property type="evidence" value="ECO:0007669"/>
    <property type="project" value="UniProtKB-SubCell"/>
</dbReference>
<sequence length="751" mass="83367">MIAARRLCRGWLFPPLRPAAGAAPVELFAFFPDGEPVTLFLPGDEAPLALRHVPASARMLLALPPEAEQVTVLVDGQPQQLTLEPAAGQAFAGRNVLLAQRNGESASQVADFLVWHAAHHGADAAIIIDRAPPDAGDLAAELGTFLAADPRGRAMAEVLVLRVDLPLGRPEEGPESHPLYAPDAPGRDRMEAPAPDPWTARLGFPLLYDMIRARHLAQAAAVARLEVMDLVQPAPDGQSFFARCAAEAGGVLPLSGERVYPWAIREGEITFGDHICNRFDGIDRANSWCCVPARLPAQAMWMPHRILGTSGTPSGSAAFWRCMALRHGGDGKVSRIVARTALQQRPELQAMAGFFGRTPEAVPREQANAERLLPVREVSGQRTAIVTTMKNEGPFILEWLAYHRAIGVSDFLVYTNDCTDGTDDFLRLLMRKGIVEWRENPYRESGMKPQHAALDHANTEEVIRNADWAICMDVDEFIAVHVGDHTLPALFGAVPDANLISLTWRLFGNADVHEYRDEFITQTYFLAAREQANKPHQAWGFKTLFKNMGLFKKLGVHRPKGIRPGAAERISWVNGSGKDMPQSEWRNAWRSTSVTYGYDLVALNHYAVRSAESFLVKRDRGRVNHVDRDQGMAYWFRMNHNVVEDRRMEKLRPRLQAEYDRLMSDPEIAAMHRACVAAHRGKIAELRAQAAHETFYAELTSPRTAALSRLHGHFGSNVYLAGPAVIPDEIAARQPQDDFFFTVEHVDETQH</sequence>
<organism evidence="4 5">
    <name type="scientific">Paracoccus tibetensis</name>
    <dbReference type="NCBI Taxonomy" id="336292"/>
    <lineage>
        <taxon>Bacteria</taxon>
        <taxon>Pseudomonadati</taxon>
        <taxon>Pseudomonadota</taxon>
        <taxon>Alphaproteobacteria</taxon>
        <taxon>Rhodobacterales</taxon>
        <taxon>Paracoccaceae</taxon>
        <taxon>Paracoccus</taxon>
    </lineage>
</organism>
<dbReference type="InterPro" id="IPR029044">
    <property type="entry name" value="Nucleotide-diphossugar_trans"/>
</dbReference>
<proteinExistence type="predicted"/>
<dbReference type="GO" id="GO:0016757">
    <property type="term" value="F:glycosyltransferase activity"/>
    <property type="evidence" value="ECO:0007669"/>
    <property type="project" value="TreeGrafter"/>
</dbReference>
<dbReference type="AlphaFoldDB" id="A0A1G5HZA5"/>
<keyword evidence="4" id="KW-0808">Transferase</keyword>
<evidence type="ECO:0000313" key="5">
    <source>
        <dbReference type="Proteomes" id="UP000199502"/>
    </source>
</evidence>
<dbReference type="PANTHER" id="PTHR21461">
    <property type="entry name" value="GLYCOSYLTRANSFERASE FAMILY 92 PROTEIN"/>
    <property type="match status" value="1"/>
</dbReference>
<dbReference type="GO" id="GO:0005737">
    <property type="term" value="C:cytoplasm"/>
    <property type="evidence" value="ECO:0007669"/>
    <property type="project" value="TreeGrafter"/>
</dbReference>